<dbReference type="SUPFAM" id="SSF55550">
    <property type="entry name" value="SH2 domain"/>
    <property type="match status" value="1"/>
</dbReference>
<dbReference type="AlphaFoldDB" id="A0A915DIR0"/>
<protein>
    <submittedName>
        <fullName evidence="2">SH2 domain-containing protein</fullName>
    </submittedName>
</protein>
<accession>A0A915DIR0</accession>
<dbReference type="Proteomes" id="UP000887574">
    <property type="component" value="Unplaced"/>
</dbReference>
<dbReference type="WBParaSite" id="jg19685">
    <property type="protein sequence ID" value="jg19685"/>
    <property type="gene ID" value="jg19685"/>
</dbReference>
<dbReference type="InterPro" id="IPR036860">
    <property type="entry name" value="SH2_dom_sf"/>
</dbReference>
<evidence type="ECO:0000313" key="2">
    <source>
        <dbReference type="WBParaSite" id="jg19685"/>
    </source>
</evidence>
<name>A0A915DIR0_9BILA</name>
<sequence length="148" mass="17520">MDESQEVKTPEKKEMTSVCTMVEKDIDTINCGIKQRMQKVSHIPLDNRRRLIVRRFYENEHTWYEGRGKHMKIEFCQENQQYYLHDGRMFDSIIELVNFYRANNLSEGFNNLDVTLKGTPLKGNIYRALHDYKGSTPFKYLSMAKGDL</sequence>
<evidence type="ECO:0000313" key="1">
    <source>
        <dbReference type="Proteomes" id="UP000887574"/>
    </source>
</evidence>
<reference evidence="2" key="1">
    <citation type="submission" date="2022-11" db="UniProtKB">
        <authorList>
            <consortium name="WormBaseParasite"/>
        </authorList>
    </citation>
    <scope>IDENTIFICATION</scope>
</reference>
<proteinExistence type="predicted"/>
<keyword evidence="1" id="KW-1185">Reference proteome</keyword>
<organism evidence="1 2">
    <name type="scientific">Ditylenchus dipsaci</name>
    <dbReference type="NCBI Taxonomy" id="166011"/>
    <lineage>
        <taxon>Eukaryota</taxon>
        <taxon>Metazoa</taxon>
        <taxon>Ecdysozoa</taxon>
        <taxon>Nematoda</taxon>
        <taxon>Chromadorea</taxon>
        <taxon>Rhabditida</taxon>
        <taxon>Tylenchina</taxon>
        <taxon>Tylenchomorpha</taxon>
        <taxon>Sphaerularioidea</taxon>
        <taxon>Anguinidae</taxon>
        <taxon>Anguininae</taxon>
        <taxon>Ditylenchus</taxon>
    </lineage>
</organism>
<dbReference type="Gene3D" id="3.30.505.10">
    <property type="entry name" value="SH2 domain"/>
    <property type="match status" value="1"/>
</dbReference>